<comment type="cofactor">
    <cofactor evidence="1">
        <name>Mg(2+)</name>
        <dbReference type="ChEBI" id="CHEBI:18420"/>
    </cofactor>
</comment>
<dbReference type="Gene3D" id="3.30.1330.70">
    <property type="entry name" value="Holliday junction resolvase RusA"/>
    <property type="match status" value="1"/>
</dbReference>
<dbReference type="EC" id="3.1.21.10" evidence="14 15"/>
<gene>
    <name evidence="16" type="ORF">A9308_00665</name>
</gene>
<dbReference type="PIRSF" id="PIRSF001007">
    <property type="entry name" value="RusA"/>
    <property type="match status" value="1"/>
</dbReference>
<dbReference type="AlphaFoldDB" id="A0A1B8Q927"/>
<evidence type="ECO:0000256" key="14">
    <source>
        <dbReference type="ARBA" id="ARBA00029488"/>
    </source>
</evidence>
<dbReference type="GO" id="GO:0006281">
    <property type="term" value="P:DNA repair"/>
    <property type="evidence" value="ECO:0007669"/>
    <property type="project" value="UniProtKB-KW"/>
</dbReference>
<dbReference type="Proteomes" id="UP000092508">
    <property type="component" value="Unassembled WGS sequence"/>
</dbReference>
<protein>
    <recommendedName>
        <fullName evidence="3 15">Crossover junction endodeoxyribonuclease rusA</fullName>
        <ecNumber evidence="14 15">3.1.21.10</ecNumber>
    </recommendedName>
</protein>
<dbReference type="Pfam" id="PF05866">
    <property type="entry name" value="RusA"/>
    <property type="match status" value="1"/>
</dbReference>
<comment type="function">
    <text evidence="15">Endonuclease that resolves Holliday junction intermediates made during homologous genetic recombination and DNA repair. Exhibits sequence and structure-selective cleavage of four-way DNA junctions, where it introduces symmetrical nicks in two strands of the same polarity at the 5' side of dinucleotides. Corrects the defects in genetic recombination and DNA repair associated with inactivation of ruvAB or ruvC.</text>
</comment>
<keyword evidence="4 15" id="KW-0540">Nuclease</keyword>
<reference evidence="16 17" key="1">
    <citation type="submission" date="2016-06" db="EMBL/GenBank/DDBJ databases">
        <title>Draft genome of Moraxella atlantae CCUG 66109.</title>
        <authorList>
            <person name="Salva-Serra F."/>
            <person name="Engstrom-Jakobsson H."/>
            <person name="Thorell K."/>
            <person name="Gonzales-Siles L."/>
            <person name="Karlsson R."/>
            <person name="Boulund F."/>
            <person name="Engstrand L."/>
            <person name="Kristiansson E."/>
            <person name="Moore E."/>
        </authorList>
    </citation>
    <scope>NUCLEOTIDE SEQUENCE [LARGE SCALE GENOMIC DNA]</scope>
    <source>
        <strain evidence="16 17">CCUG 66109</strain>
    </source>
</reference>
<sequence length="130" mass="14464">MANLQKYSKIPLLTNLLLPLPPSVNNYLVRGRNGIRLSDKARAYKQASYLAIKPYAPSQPVTTRLAGVFTICPATRARFDLDNKMKLVLDSLQAAGFFVDDSQFDELLISRGSIVKGGQVVVDLFELKYD</sequence>
<evidence type="ECO:0000313" key="16">
    <source>
        <dbReference type="EMBL" id="OBX73788.1"/>
    </source>
</evidence>
<organism evidence="16 17">
    <name type="scientific">Faucicola atlantae</name>
    <dbReference type="NCBI Taxonomy" id="34059"/>
    <lineage>
        <taxon>Bacteria</taxon>
        <taxon>Pseudomonadati</taxon>
        <taxon>Pseudomonadota</taxon>
        <taxon>Gammaproteobacteria</taxon>
        <taxon>Moraxellales</taxon>
        <taxon>Moraxellaceae</taxon>
        <taxon>Faucicola</taxon>
    </lineage>
</organism>
<evidence type="ECO:0000256" key="5">
    <source>
        <dbReference type="ARBA" id="ARBA00022723"/>
    </source>
</evidence>
<keyword evidence="6 15" id="KW-0255">Endonuclease</keyword>
<keyword evidence="11 15" id="KW-0234">DNA repair</keyword>
<keyword evidence="9" id="KW-0460">Magnesium</keyword>
<keyword evidence="7 15" id="KW-0227">DNA damage</keyword>
<evidence type="ECO:0000256" key="9">
    <source>
        <dbReference type="ARBA" id="ARBA00022842"/>
    </source>
</evidence>
<dbReference type="GO" id="GO:0008821">
    <property type="term" value="F:crossover junction DNA endonuclease activity"/>
    <property type="evidence" value="ECO:0007669"/>
    <property type="project" value="UniProtKB-EC"/>
</dbReference>
<keyword evidence="10" id="KW-0233">DNA recombination</keyword>
<proteinExistence type="inferred from homology"/>
<evidence type="ECO:0000256" key="3">
    <source>
        <dbReference type="ARBA" id="ARBA00014885"/>
    </source>
</evidence>
<evidence type="ECO:0000256" key="15">
    <source>
        <dbReference type="PIRNR" id="PIRNR001007"/>
    </source>
</evidence>
<comment type="subunit">
    <text evidence="2">Homodimer.</text>
</comment>
<dbReference type="GO" id="GO:0006310">
    <property type="term" value="P:DNA recombination"/>
    <property type="evidence" value="ECO:0007669"/>
    <property type="project" value="UniProtKB-KW"/>
</dbReference>
<accession>A0A1B8Q927</accession>
<evidence type="ECO:0000256" key="6">
    <source>
        <dbReference type="ARBA" id="ARBA00022759"/>
    </source>
</evidence>
<keyword evidence="8 15" id="KW-0378">Hydrolase</keyword>
<dbReference type="EMBL" id="LZMZ01000051">
    <property type="protein sequence ID" value="OBX73788.1"/>
    <property type="molecule type" value="Genomic_DNA"/>
</dbReference>
<evidence type="ECO:0000256" key="11">
    <source>
        <dbReference type="ARBA" id="ARBA00023204"/>
    </source>
</evidence>
<comment type="catalytic activity">
    <reaction evidence="13 15">
        <text>Endonucleolytic cleavage at a junction such as a reciprocal single-stranded crossover between two homologous DNA duplexes (Holliday junction).</text>
        <dbReference type="EC" id="3.1.21.10"/>
    </reaction>
</comment>
<evidence type="ECO:0000256" key="13">
    <source>
        <dbReference type="ARBA" id="ARBA00029354"/>
    </source>
</evidence>
<dbReference type="RefSeq" id="WP_067238538.1">
    <property type="nucleotide sequence ID" value="NZ_LZMZ01000051.1"/>
</dbReference>
<dbReference type="GO" id="GO:0000287">
    <property type="term" value="F:magnesium ion binding"/>
    <property type="evidence" value="ECO:0007669"/>
    <property type="project" value="InterPro"/>
</dbReference>
<evidence type="ECO:0000313" key="17">
    <source>
        <dbReference type="Proteomes" id="UP000092508"/>
    </source>
</evidence>
<evidence type="ECO:0000256" key="4">
    <source>
        <dbReference type="ARBA" id="ARBA00022722"/>
    </source>
</evidence>
<comment type="caution">
    <text evidence="16">The sequence shown here is derived from an EMBL/GenBank/DDBJ whole genome shotgun (WGS) entry which is preliminary data.</text>
</comment>
<keyword evidence="5" id="KW-0479">Metal-binding</keyword>
<dbReference type="STRING" id="34059.A9308_00665"/>
<name>A0A1B8Q927_9GAMM</name>
<dbReference type="InterPro" id="IPR036614">
    <property type="entry name" value="RusA-like_sf"/>
</dbReference>
<evidence type="ECO:0000256" key="8">
    <source>
        <dbReference type="ARBA" id="ARBA00022801"/>
    </source>
</evidence>
<comment type="similarity">
    <text evidence="15">Belongs to the rusA family.</text>
</comment>
<evidence type="ECO:0000256" key="10">
    <source>
        <dbReference type="ARBA" id="ARBA00023172"/>
    </source>
</evidence>
<evidence type="ECO:0000256" key="2">
    <source>
        <dbReference type="ARBA" id="ARBA00011738"/>
    </source>
</evidence>
<comment type="function">
    <text evidence="12">Endonuclease that resolves Holliday junction intermediates made during homologous genetic recombination and DNA repair. Exhibits sequence and structure-selective cleavage of four-way DNA junctions, where it introduces symmetrical nicks in two strands of the same polarity at the 5' side of CC dinucleotides. Corrects the defects in genetic recombination and DNA repair associated with inactivation of RuvAB or RuvC.</text>
</comment>
<dbReference type="InterPro" id="IPR008822">
    <property type="entry name" value="Endonuclease_RusA-like"/>
</dbReference>
<evidence type="ECO:0000256" key="7">
    <source>
        <dbReference type="ARBA" id="ARBA00022763"/>
    </source>
</evidence>
<dbReference type="SUPFAM" id="SSF103084">
    <property type="entry name" value="Holliday junction resolvase RusA"/>
    <property type="match status" value="1"/>
</dbReference>
<evidence type="ECO:0000256" key="1">
    <source>
        <dbReference type="ARBA" id="ARBA00001946"/>
    </source>
</evidence>
<dbReference type="InterPro" id="IPR016281">
    <property type="entry name" value="Endonuclease_RusA"/>
</dbReference>
<evidence type="ECO:0000256" key="12">
    <source>
        <dbReference type="ARBA" id="ARBA00024745"/>
    </source>
</evidence>